<organism evidence="2 3">
    <name type="scientific">Sporosarcina siberiensis</name>
    <dbReference type="NCBI Taxonomy" id="1365606"/>
    <lineage>
        <taxon>Bacteria</taxon>
        <taxon>Bacillati</taxon>
        <taxon>Bacillota</taxon>
        <taxon>Bacilli</taxon>
        <taxon>Bacillales</taxon>
        <taxon>Caryophanaceae</taxon>
        <taxon>Sporosarcina</taxon>
    </lineage>
</organism>
<accession>A0ABW4SCF2</accession>
<proteinExistence type="predicted"/>
<dbReference type="Proteomes" id="UP001597218">
    <property type="component" value="Unassembled WGS sequence"/>
</dbReference>
<sequence length="153" mass="16983">MRYQSFYPFERQQSPPHPLGQPGFRTPPFQGQQQAPMQPFQARPMNNSPYPGQMQGAPPQGPSKMESYMETANRFLNTAQQYAPVVQQFAPMMQNLPAMWRLYKGFQSLPSTGPAETTGPTFANRSAPTAAQNAAPIGNPMQSIPRIFQPPGL</sequence>
<evidence type="ECO:0000256" key="1">
    <source>
        <dbReference type="SAM" id="MobiDB-lite"/>
    </source>
</evidence>
<keyword evidence="3" id="KW-1185">Reference proteome</keyword>
<dbReference type="RefSeq" id="WP_381535201.1">
    <property type="nucleotide sequence ID" value="NZ_JBHUGI010000002.1"/>
</dbReference>
<dbReference type="EMBL" id="JBHUGI010000002">
    <property type="protein sequence ID" value="MFD1926545.1"/>
    <property type="molecule type" value="Genomic_DNA"/>
</dbReference>
<name>A0ABW4SCF2_9BACL</name>
<feature type="compositionally biased region" description="Polar residues" evidence="1">
    <location>
        <begin position="111"/>
        <end position="132"/>
    </location>
</feature>
<reference evidence="3" key="1">
    <citation type="journal article" date="2019" name="Int. J. Syst. Evol. Microbiol.">
        <title>The Global Catalogue of Microorganisms (GCM) 10K type strain sequencing project: providing services to taxonomists for standard genome sequencing and annotation.</title>
        <authorList>
            <consortium name="The Broad Institute Genomics Platform"/>
            <consortium name="The Broad Institute Genome Sequencing Center for Infectious Disease"/>
            <person name="Wu L."/>
            <person name="Ma J."/>
        </authorList>
    </citation>
    <scope>NUCLEOTIDE SEQUENCE [LARGE SCALE GENOMIC DNA]</scope>
    <source>
        <strain evidence="3">CGMCC 4.7177</strain>
    </source>
</reference>
<gene>
    <name evidence="2" type="primary">vrrA</name>
    <name evidence="2" type="ORF">ACFSFY_00460</name>
</gene>
<feature type="region of interest" description="Disordered" evidence="1">
    <location>
        <begin position="1"/>
        <end position="65"/>
    </location>
</feature>
<protein>
    <submittedName>
        <fullName evidence="2">VrrA/YqfQ family protein</fullName>
    </submittedName>
</protein>
<dbReference type="Pfam" id="PF14181">
    <property type="entry name" value="YqfQ"/>
    <property type="match status" value="1"/>
</dbReference>
<dbReference type="InterPro" id="IPR025571">
    <property type="entry name" value="YqfQ"/>
</dbReference>
<feature type="region of interest" description="Disordered" evidence="1">
    <location>
        <begin position="111"/>
        <end position="153"/>
    </location>
</feature>
<feature type="compositionally biased region" description="Low complexity" evidence="1">
    <location>
        <begin position="27"/>
        <end position="58"/>
    </location>
</feature>
<evidence type="ECO:0000313" key="2">
    <source>
        <dbReference type="EMBL" id="MFD1926545.1"/>
    </source>
</evidence>
<comment type="caution">
    <text evidence="2">The sequence shown here is derived from an EMBL/GenBank/DDBJ whole genome shotgun (WGS) entry which is preliminary data.</text>
</comment>
<evidence type="ECO:0000313" key="3">
    <source>
        <dbReference type="Proteomes" id="UP001597218"/>
    </source>
</evidence>